<evidence type="ECO:0000256" key="2">
    <source>
        <dbReference type="ARBA" id="ARBA00010617"/>
    </source>
</evidence>
<dbReference type="InterPro" id="IPR050182">
    <property type="entry name" value="Cytochrome_P450_fam2"/>
</dbReference>
<evidence type="ECO:0000256" key="7">
    <source>
        <dbReference type="PIRSR" id="PIRSR602401-1"/>
    </source>
</evidence>
<dbReference type="FunFam" id="1.10.630.10:FF:000036">
    <property type="entry name" value="CYtochrome P450 family"/>
    <property type="match status" value="1"/>
</dbReference>
<feature type="binding site" description="axial binding residue" evidence="7">
    <location>
        <position position="440"/>
    </location>
    <ligand>
        <name>heme</name>
        <dbReference type="ChEBI" id="CHEBI:30413"/>
    </ligand>
    <ligandPart>
        <name>Fe</name>
        <dbReference type="ChEBI" id="CHEBI:18248"/>
    </ligandPart>
</feature>
<dbReference type="InterPro" id="IPR017972">
    <property type="entry name" value="Cyt_P450_CS"/>
</dbReference>
<dbReference type="GO" id="GO:0005506">
    <property type="term" value="F:iron ion binding"/>
    <property type="evidence" value="ECO:0007669"/>
    <property type="project" value="InterPro"/>
</dbReference>
<comment type="caution">
    <text evidence="9">The sequence shown here is derived from an EMBL/GenBank/DDBJ whole genome shotgun (WGS) entry which is preliminary data.</text>
</comment>
<reference evidence="9" key="1">
    <citation type="submission" date="2022-01" db="EMBL/GenBank/DDBJ databases">
        <title>Genome Sequence Resource for Two Populations of Ditylenchus destructor, the Migratory Endoparasitic Phytonematode.</title>
        <authorList>
            <person name="Zhang H."/>
            <person name="Lin R."/>
            <person name="Xie B."/>
        </authorList>
    </citation>
    <scope>NUCLEOTIDE SEQUENCE</scope>
    <source>
        <strain evidence="9">BazhouSP</strain>
    </source>
</reference>
<dbReference type="GO" id="GO:0006805">
    <property type="term" value="P:xenobiotic metabolic process"/>
    <property type="evidence" value="ECO:0007669"/>
    <property type="project" value="TreeGrafter"/>
</dbReference>
<sequence length="494" mass="56792">MRNYIQFAPTIVKTQKYSKCPTPLPILGNVLSVLSVDAAEEVFLKWRKKYGNVYTYWQADIPMVVLADFNTIQETLQKDGDSYTGRMILQPFHQYVTGGVYGIIHNEGDIWREHRRFALHVLRDFGLGKNLMQERILDEVTQIINCLKDRIDHVNKDAEYDIVEHIDIAIGSIINSILFGYRFHGEKLSEYHTLTTLLRNMFNAFTNPLALLGLKYPKFCSKVPFFGSAISEIKHCSDELYKFFNGQIEEHRKSIDFETDSTPTDFVEAYLREAHKKDKEGVEHSFSIKQLANTCSDLWGAGQETTNFTLAWAFAYMISYPEVQEKLQQELDRVVGSTDRLVTITDRQNLHYANAVVAEVQRIANLLPQNVPHKTTRAVNIGGMKIDKDVVVLPQISCVLFDEKLFPKPLEFNPGRFIDENGCFKKCEELIPFSMGKRQCLGEPLARMELFLFITNLVNHFTFLPGTNTPNLARRRGILVKPDKFECKIEVKQK</sequence>
<dbReference type="PANTHER" id="PTHR24300">
    <property type="entry name" value="CYTOCHROME P450 508A4-RELATED"/>
    <property type="match status" value="1"/>
</dbReference>
<keyword evidence="5 7" id="KW-0408">Iron</keyword>
<name>A0AAD4MWF1_9BILA</name>
<comment type="similarity">
    <text evidence="2 8">Belongs to the cytochrome P450 family.</text>
</comment>
<gene>
    <name evidence="9" type="ORF">DdX_12795</name>
</gene>
<dbReference type="Proteomes" id="UP001201812">
    <property type="component" value="Unassembled WGS sequence"/>
</dbReference>
<proteinExistence type="inferred from homology"/>
<evidence type="ECO:0000256" key="3">
    <source>
        <dbReference type="ARBA" id="ARBA00022723"/>
    </source>
</evidence>
<keyword evidence="7 8" id="KW-0349">Heme</keyword>
<dbReference type="PANTHER" id="PTHR24300:SF375">
    <property type="entry name" value="CYTOCHROME P450 FAMILY"/>
    <property type="match status" value="1"/>
</dbReference>
<evidence type="ECO:0000256" key="6">
    <source>
        <dbReference type="ARBA" id="ARBA00023033"/>
    </source>
</evidence>
<dbReference type="Pfam" id="PF00067">
    <property type="entry name" value="p450"/>
    <property type="match status" value="1"/>
</dbReference>
<dbReference type="PRINTS" id="PR00385">
    <property type="entry name" value="P450"/>
</dbReference>
<dbReference type="Gene3D" id="1.10.630.10">
    <property type="entry name" value="Cytochrome P450"/>
    <property type="match status" value="1"/>
</dbReference>
<evidence type="ECO:0000256" key="4">
    <source>
        <dbReference type="ARBA" id="ARBA00023002"/>
    </source>
</evidence>
<dbReference type="InterPro" id="IPR002401">
    <property type="entry name" value="Cyt_P450_E_grp-I"/>
</dbReference>
<evidence type="ECO:0000256" key="1">
    <source>
        <dbReference type="ARBA" id="ARBA00001971"/>
    </source>
</evidence>
<comment type="cofactor">
    <cofactor evidence="1 7">
        <name>heme</name>
        <dbReference type="ChEBI" id="CHEBI:30413"/>
    </cofactor>
</comment>
<dbReference type="InterPro" id="IPR036396">
    <property type="entry name" value="Cyt_P450_sf"/>
</dbReference>
<dbReference type="AlphaFoldDB" id="A0AAD4MWF1"/>
<evidence type="ECO:0000256" key="5">
    <source>
        <dbReference type="ARBA" id="ARBA00023004"/>
    </source>
</evidence>
<organism evidence="9 10">
    <name type="scientific">Ditylenchus destructor</name>
    <dbReference type="NCBI Taxonomy" id="166010"/>
    <lineage>
        <taxon>Eukaryota</taxon>
        <taxon>Metazoa</taxon>
        <taxon>Ecdysozoa</taxon>
        <taxon>Nematoda</taxon>
        <taxon>Chromadorea</taxon>
        <taxon>Rhabditida</taxon>
        <taxon>Tylenchina</taxon>
        <taxon>Tylenchomorpha</taxon>
        <taxon>Sphaerularioidea</taxon>
        <taxon>Anguinidae</taxon>
        <taxon>Anguininae</taxon>
        <taxon>Ditylenchus</taxon>
    </lineage>
</organism>
<dbReference type="GO" id="GO:0005737">
    <property type="term" value="C:cytoplasm"/>
    <property type="evidence" value="ECO:0007669"/>
    <property type="project" value="TreeGrafter"/>
</dbReference>
<dbReference type="CDD" id="cd20617">
    <property type="entry name" value="CYP1_2-like"/>
    <property type="match status" value="1"/>
</dbReference>
<dbReference type="SUPFAM" id="SSF48264">
    <property type="entry name" value="Cytochrome P450"/>
    <property type="match status" value="1"/>
</dbReference>
<evidence type="ECO:0000313" key="9">
    <source>
        <dbReference type="EMBL" id="KAI1706803.1"/>
    </source>
</evidence>
<dbReference type="PROSITE" id="PS00086">
    <property type="entry name" value="CYTOCHROME_P450"/>
    <property type="match status" value="1"/>
</dbReference>
<evidence type="ECO:0000256" key="8">
    <source>
        <dbReference type="RuleBase" id="RU000461"/>
    </source>
</evidence>
<dbReference type="GO" id="GO:0016712">
    <property type="term" value="F:oxidoreductase activity, acting on paired donors, with incorporation or reduction of molecular oxygen, reduced flavin or flavoprotein as one donor, and incorporation of one atom of oxygen"/>
    <property type="evidence" value="ECO:0007669"/>
    <property type="project" value="TreeGrafter"/>
</dbReference>
<keyword evidence="4 8" id="KW-0560">Oxidoreductase</keyword>
<accession>A0AAD4MWF1</accession>
<dbReference type="GO" id="GO:0006082">
    <property type="term" value="P:organic acid metabolic process"/>
    <property type="evidence" value="ECO:0007669"/>
    <property type="project" value="TreeGrafter"/>
</dbReference>
<keyword evidence="10" id="KW-1185">Reference proteome</keyword>
<dbReference type="InterPro" id="IPR001128">
    <property type="entry name" value="Cyt_P450"/>
</dbReference>
<keyword evidence="6 8" id="KW-0503">Monooxygenase</keyword>
<keyword evidence="3 7" id="KW-0479">Metal-binding</keyword>
<dbReference type="PRINTS" id="PR00463">
    <property type="entry name" value="EP450I"/>
</dbReference>
<dbReference type="GO" id="GO:0020037">
    <property type="term" value="F:heme binding"/>
    <property type="evidence" value="ECO:0007669"/>
    <property type="project" value="InterPro"/>
</dbReference>
<dbReference type="EMBL" id="JAKKPZ010000045">
    <property type="protein sequence ID" value="KAI1706803.1"/>
    <property type="molecule type" value="Genomic_DNA"/>
</dbReference>
<protein>
    <submittedName>
        <fullName evidence="9">Cytochrome p450 domain-containing protein</fullName>
    </submittedName>
</protein>
<evidence type="ECO:0000313" key="10">
    <source>
        <dbReference type="Proteomes" id="UP001201812"/>
    </source>
</evidence>